<dbReference type="Proteomes" id="UP000027586">
    <property type="component" value="Unassembled WGS sequence"/>
</dbReference>
<accession>A0A068RSK3</accession>
<dbReference type="InterPro" id="IPR013087">
    <property type="entry name" value="Znf_C2H2_type"/>
</dbReference>
<keyword evidence="4" id="KW-1185">Reference proteome</keyword>
<evidence type="ECO:0000256" key="1">
    <source>
        <dbReference type="SAM" id="MobiDB-lite"/>
    </source>
</evidence>
<comment type="caution">
    <text evidence="3">The sequence shown here is derived from an EMBL/GenBank/DDBJ whole genome shotgun (WGS) entry which is preliminary data.</text>
</comment>
<evidence type="ECO:0000313" key="3">
    <source>
        <dbReference type="EMBL" id="CDH51941.1"/>
    </source>
</evidence>
<feature type="domain" description="C2H2-type" evidence="2">
    <location>
        <begin position="134"/>
        <end position="155"/>
    </location>
</feature>
<feature type="compositionally biased region" description="Basic and acidic residues" evidence="1">
    <location>
        <begin position="57"/>
        <end position="70"/>
    </location>
</feature>
<dbReference type="PROSITE" id="PS00028">
    <property type="entry name" value="ZINC_FINGER_C2H2_1"/>
    <property type="match status" value="1"/>
</dbReference>
<dbReference type="AlphaFoldDB" id="A0A068RSK3"/>
<sequence length="170" mass="19441">MSSQDNTRLLDFESDYSVSSNEFVPHFLDPLANPEIDYHDDSSSGVSSDTIHVLTEDERERDMERMHKLDTLSANESASISESEPSTAHDEYDLQDPIVNDAFEDIHDTWVYFIESHISQPRQPCPMCNGTWLCPGCLAIMHSQEEVIAHAFKTHNLELPFFPVNHAMYH</sequence>
<name>A0A068RSK3_9FUNG</name>
<dbReference type="EMBL" id="CBTN010000011">
    <property type="protein sequence ID" value="CDH51941.1"/>
    <property type="molecule type" value="Genomic_DNA"/>
</dbReference>
<dbReference type="VEuPathDB" id="FungiDB:LCOR_03486.1"/>
<protein>
    <recommendedName>
        <fullName evidence="2">C2H2-type domain-containing protein</fullName>
    </recommendedName>
</protein>
<evidence type="ECO:0000259" key="2">
    <source>
        <dbReference type="PROSITE" id="PS00028"/>
    </source>
</evidence>
<gene>
    <name evidence="3" type="ORF">LCOR_03486.1</name>
</gene>
<organism evidence="3 4">
    <name type="scientific">Lichtheimia corymbifera JMRC:FSU:9682</name>
    <dbReference type="NCBI Taxonomy" id="1263082"/>
    <lineage>
        <taxon>Eukaryota</taxon>
        <taxon>Fungi</taxon>
        <taxon>Fungi incertae sedis</taxon>
        <taxon>Mucoromycota</taxon>
        <taxon>Mucoromycotina</taxon>
        <taxon>Mucoromycetes</taxon>
        <taxon>Mucorales</taxon>
        <taxon>Lichtheimiaceae</taxon>
        <taxon>Lichtheimia</taxon>
    </lineage>
</organism>
<reference evidence="3" key="1">
    <citation type="submission" date="2013-08" db="EMBL/GenBank/DDBJ databases">
        <title>Gene expansion shapes genome architecture in the human pathogen Lichtheimia corymbifera: an evolutionary genomics analysis in the ancient terrestrial Mucorales (Mucoromycotina).</title>
        <authorList>
            <person name="Schwartze V.U."/>
            <person name="Winter S."/>
            <person name="Shelest E."/>
            <person name="Marcet-Houben M."/>
            <person name="Horn F."/>
            <person name="Wehner S."/>
            <person name="Hoffmann K."/>
            <person name="Riege K."/>
            <person name="Sammeth M."/>
            <person name="Nowrousian M."/>
            <person name="Valiante V."/>
            <person name="Linde J."/>
            <person name="Jacobsen I.D."/>
            <person name="Marz M."/>
            <person name="Brakhage A.A."/>
            <person name="Gabaldon T."/>
            <person name="Bocker S."/>
            <person name="Voigt K."/>
        </authorList>
    </citation>
    <scope>NUCLEOTIDE SEQUENCE [LARGE SCALE GENOMIC DNA]</scope>
    <source>
        <strain evidence="3">FSU 9682</strain>
    </source>
</reference>
<feature type="compositionally biased region" description="Low complexity" evidence="1">
    <location>
        <begin position="73"/>
        <end position="86"/>
    </location>
</feature>
<evidence type="ECO:0000313" key="4">
    <source>
        <dbReference type="Proteomes" id="UP000027586"/>
    </source>
</evidence>
<feature type="region of interest" description="Disordered" evidence="1">
    <location>
        <begin position="57"/>
        <end position="92"/>
    </location>
</feature>
<proteinExistence type="predicted"/>